<evidence type="ECO:0000313" key="3">
    <source>
        <dbReference type="EMBL" id="RSM11510.1"/>
    </source>
</evidence>
<accession>A0A428UB51</accession>
<reference evidence="3 4" key="1">
    <citation type="submission" date="2017-06" db="EMBL/GenBank/DDBJ databases">
        <title>Cmopartive genomic analysis of Ambrosia Fusariam Clade fungi.</title>
        <authorList>
            <person name="Stajich J.E."/>
            <person name="Carrillo J."/>
            <person name="Kijimoto T."/>
            <person name="Eskalen A."/>
            <person name="O'Donnell K."/>
            <person name="Kasson M."/>
        </authorList>
    </citation>
    <scope>NUCLEOTIDE SEQUENCE [LARGE SCALE GENOMIC DNA]</scope>
    <source>
        <strain evidence="3 4">NRRL 20438</strain>
    </source>
</reference>
<evidence type="ECO:0000256" key="1">
    <source>
        <dbReference type="SAM" id="MobiDB-lite"/>
    </source>
</evidence>
<organism evidence="3 4">
    <name type="scientific">Fusarium ambrosium</name>
    <dbReference type="NCBI Taxonomy" id="131363"/>
    <lineage>
        <taxon>Eukaryota</taxon>
        <taxon>Fungi</taxon>
        <taxon>Dikarya</taxon>
        <taxon>Ascomycota</taxon>
        <taxon>Pezizomycotina</taxon>
        <taxon>Sordariomycetes</taxon>
        <taxon>Hypocreomycetidae</taxon>
        <taxon>Hypocreales</taxon>
        <taxon>Nectriaceae</taxon>
        <taxon>Fusarium</taxon>
        <taxon>Fusarium solani species complex</taxon>
    </lineage>
</organism>
<dbReference type="PROSITE" id="PS50076">
    <property type="entry name" value="DNAJ_2"/>
    <property type="match status" value="1"/>
</dbReference>
<feature type="region of interest" description="Disordered" evidence="1">
    <location>
        <begin position="60"/>
        <end position="100"/>
    </location>
</feature>
<dbReference type="InterPro" id="IPR018253">
    <property type="entry name" value="DnaJ_domain_CS"/>
</dbReference>
<dbReference type="Proteomes" id="UP000288429">
    <property type="component" value="Unassembled WGS sequence"/>
</dbReference>
<dbReference type="PANTHER" id="PTHR24074">
    <property type="entry name" value="CO-CHAPERONE PROTEIN DJLA"/>
    <property type="match status" value="1"/>
</dbReference>
<keyword evidence="4" id="KW-1185">Reference proteome</keyword>
<gene>
    <name evidence="3" type="ORF">CDV31_006721</name>
</gene>
<dbReference type="Gene3D" id="1.10.287.110">
    <property type="entry name" value="DnaJ domain"/>
    <property type="match status" value="1"/>
</dbReference>
<dbReference type="SUPFAM" id="SSF46565">
    <property type="entry name" value="Chaperone J-domain"/>
    <property type="match status" value="1"/>
</dbReference>
<evidence type="ECO:0000313" key="4">
    <source>
        <dbReference type="Proteomes" id="UP000288429"/>
    </source>
</evidence>
<comment type="caution">
    <text evidence="3">The sequence shown here is derived from an EMBL/GenBank/DDBJ whole genome shotgun (WGS) entry which is preliminary data.</text>
</comment>
<protein>
    <recommendedName>
        <fullName evidence="2">J domain-containing protein</fullName>
    </recommendedName>
</protein>
<dbReference type="PROSITE" id="PS00636">
    <property type="entry name" value="DNAJ_1"/>
    <property type="match status" value="1"/>
</dbReference>
<feature type="compositionally biased region" description="Basic and acidic residues" evidence="1">
    <location>
        <begin position="60"/>
        <end position="72"/>
    </location>
</feature>
<proteinExistence type="predicted"/>
<feature type="domain" description="J" evidence="2">
    <location>
        <begin position="6"/>
        <end position="72"/>
    </location>
</feature>
<dbReference type="EMBL" id="NIZV01000078">
    <property type="protein sequence ID" value="RSM11510.1"/>
    <property type="molecule type" value="Genomic_DNA"/>
</dbReference>
<dbReference type="InterPro" id="IPR050817">
    <property type="entry name" value="DjlA_DnaK_co-chaperone"/>
</dbReference>
<name>A0A428UB51_9HYPO</name>
<dbReference type="InterPro" id="IPR001623">
    <property type="entry name" value="DnaJ_domain"/>
</dbReference>
<dbReference type="Pfam" id="PF00226">
    <property type="entry name" value="DnaJ"/>
    <property type="match status" value="1"/>
</dbReference>
<dbReference type="CDD" id="cd06257">
    <property type="entry name" value="DnaJ"/>
    <property type="match status" value="1"/>
</dbReference>
<dbReference type="InterPro" id="IPR036869">
    <property type="entry name" value="J_dom_sf"/>
</dbReference>
<dbReference type="SMART" id="SM00271">
    <property type="entry name" value="DnaJ"/>
    <property type="match status" value="1"/>
</dbReference>
<feature type="non-terminal residue" evidence="3">
    <location>
        <position position="100"/>
    </location>
</feature>
<evidence type="ECO:0000259" key="2">
    <source>
        <dbReference type="PROSITE" id="PS50076"/>
    </source>
</evidence>
<dbReference type="AlphaFoldDB" id="A0A428UB51"/>
<dbReference type="PRINTS" id="PR00625">
    <property type="entry name" value="JDOMAIN"/>
</dbReference>
<dbReference type="FunFam" id="1.10.287.110:FF:000096">
    <property type="entry name" value="DnaJ domain protein"/>
    <property type="match status" value="1"/>
</dbReference>
<sequence>MGTPRDYYADLELPPTADAADIRKQYRKLALKYHPDRNPGREDEVNTQFQVIQSAHEILSDPEQKAKYDASRTRNRYPGASGVKGNPWANAGAQYPPPPR</sequence>